<dbReference type="Gene3D" id="1.10.150.240">
    <property type="entry name" value="Putative phosphatase, domain 2"/>
    <property type="match status" value="1"/>
</dbReference>
<dbReference type="EMBL" id="JBCDNA010000001">
    <property type="protein sequence ID" value="MEL4455542.1"/>
    <property type="molecule type" value="Genomic_DNA"/>
</dbReference>
<protein>
    <recommendedName>
        <fullName evidence="3">Noncanonical pyrimidine nucleotidase, YjjG family</fullName>
    </recommendedName>
</protein>
<reference evidence="1 2" key="1">
    <citation type="submission" date="2024-04" db="EMBL/GenBank/DDBJ databases">
        <title>whole genome sequencing of Lutimonas vermicola strain IMCC1616.</title>
        <authorList>
            <person name="Bae S.S."/>
        </authorList>
    </citation>
    <scope>NUCLEOTIDE SEQUENCE [LARGE SCALE GENOMIC DNA]</scope>
    <source>
        <strain evidence="1 2">IMCC1616</strain>
    </source>
</reference>
<evidence type="ECO:0000313" key="2">
    <source>
        <dbReference type="Proteomes" id="UP001474120"/>
    </source>
</evidence>
<dbReference type="InterPro" id="IPR036412">
    <property type="entry name" value="HAD-like_sf"/>
</dbReference>
<name>A0ABU9KZB9_9FLAO</name>
<dbReference type="RefSeq" id="WP_342159389.1">
    <property type="nucleotide sequence ID" value="NZ_JBCDNA010000001.1"/>
</dbReference>
<dbReference type="InterPro" id="IPR023214">
    <property type="entry name" value="HAD_sf"/>
</dbReference>
<dbReference type="SUPFAM" id="SSF56784">
    <property type="entry name" value="HAD-like"/>
    <property type="match status" value="1"/>
</dbReference>
<dbReference type="Gene3D" id="3.40.50.1000">
    <property type="entry name" value="HAD superfamily/HAD-like"/>
    <property type="match status" value="1"/>
</dbReference>
<evidence type="ECO:0008006" key="3">
    <source>
        <dbReference type="Google" id="ProtNLM"/>
    </source>
</evidence>
<keyword evidence="2" id="KW-1185">Reference proteome</keyword>
<organism evidence="1 2">
    <name type="scientific">Lutimonas vermicola</name>
    <dbReference type="NCBI Taxonomy" id="414288"/>
    <lineage>
        <taxon>Bacteria</taxon>
        <taxon>Pseudomonadati</taxon>
        <taxon>Bacteroidota</taxon>
        <taxon>Flavobacteriia</taxon>
        <taxon>Flavobacteriales</taxon>
        <taxon>Flavobacteriaceae</taxon>
        <taxon>Lutimonas</taxon>
    </lineage>
</organism>
<proteinExistence type="predicted"/>
<sequence>MDIKHIFFDLDHTLWDFETNSNKTFSFIFQKNGLEVEFDKFIEVYQPINHHYWKLLTLLILR</sequence>
<gene>
    <name evidence="1" type="ORF">AABB81_06510</name>
</gene>
<dbReference type="Proteomes" id="UP001474120">
    <property type="component" value="Unassembled WGS sequence"/>
</dbReference>
<comment type="caution">
    <text evidence="1">The sequence shown here is derived from an EMBL/GenBank/DDBJ whole genome shotgun (WGS) entry which is preliminary data.</text>
</comment>
<dbReference type="InterPro" id="IPR023198">
    <property type="entry name" value="PGP-like_dom2"/>
</dbReference>
<accession>A0ABU9KZB9</accession>
<evidence type="ECO:0000313" key="1">
    <source>
        <dbReference type="EMBL" id="MEL4455542.1"/>
    </source>
</evidence>